<evidence type="ECO:0000313" key="10">
    <source>
        <dbReference type="EMBL" id="TQV76771.1"/>
    </source>
</evidence>
<sequence>MFNLLDRYIARQVIGASLMMLLLLAALRSLFSLIDELGDLGRGGYQLSDALLFVALMFPSRIMEFFPMSVLIGTLFGLGAMAANSELTVMRAAGVTTWRIAGSAIKSSLVLMLLVVLIGELVTPISSKAAQQLRTAAISGGELSVSKTGLWARYQNQVIQLGNILTDGRLTEINIYELSETRALKKIIKADTAQKQSQYWLLQNVTEIEFSDNEITTSNSESRMWINPLDQDQIDSLILEPDTLNLSGLLSYIDYLKQNSMQAEVYVLAAWRKVMQPLAIAVMMFVGVSFIFGPMRNVSMGARILSGVMLGFVFHLANQSFGPVSLVFNIWPFVGAVTPLLLFAGLGYLLMKRAG</sequence>
<comment type="function">
    <text evidence="1">Part of the ABC transporter complex LptBFG involved in the translocation of lipopolysaccharide (LPS) from the inner membrane to the outer membrane.</text>
</comment>
<evidence type="ECO:0000256" key="3">
    <source>
        <dbReference type="ARBA" id="ARBA00007725"/>
    </source>
</evidence>
<evidence type="ECO:0000256" key="4">
    <source>
        <dbReference type="ARBA" id="ARBA00022475"/>
    </source>
</evidence>
<evidence type="ECO:0000256" key="6">
    <source>
        <dbReference type="ARBA" id="ARBA00022989"/>
    </source>
</evidence>
<feature type="transmembrane region" description="Helical" evidence="9">
    <location>
        <begin position="65"/>
        <end position="83"/>
    </location>
</feature>
<comment type="subcellular location">
    <subcellularLocation>
        <location evidence="2">Cell membrane</location>
        <topology evidence="2">Multi-pass membrane protein</topology>
    </subcellularLocation>
</comment>
<organism evidence="10 11">
    <name type="scientific">Aliikangiella marina</name>
    <dbReference type="NCBI Taxonomy" id="1712262"/>
    <lineage>
        <taxon>Bacteria</taxon>
        <taxon>Pseudomonadati</taxon>
        <taxon>Pseudomonadota</taxon>
        <taxon>Gammaproteobacteria</taxon>
        <taxon>Oceanospirillales</taxon>
        <taxon>Pleioneaceae</taxon>
        <taxon>Aliikangiella</taxon>
    </lineage>
</organism>
<gene>
    <name evidence="10" type="primary">lptG</name>
    <name evidence="10" type="ORF">FLL45_02095</name>
</gene>
<feature type="transmembrane region" description="Helical" evidence="9">
    <location>
        <begin position="274"/>
        <end position="293"/>
    </location>
</feature>
<keyword evidence="5 9" id="KW-0812">Transmembrane</keyword>
<name>A0A545THY4_9GAMM</name>
<feature type="transmembrane region" description="Helical" evidence="9">
    <location>
        <begin position="330"/>
        <end position="351"/>
    </location>
</feature>
<dbReference type="GO" id="GO:0055085">
    <property type="term" value="P:transmembrane transport"/>
    <property type="evidence" value="ECO:0007669"/>
    <property type="project" value="InterPro"/>
</dbReference>
<dbReference type="AlphaFoldDB" id="A0A545THY4"/>
<dbReference type="Proteomes" id="UP000317839">
    <property type="component" value="Unassembled WGS sequence"/>
</dbReference>
<evidence type="ECO:0000256" key="7">
    <source>
        <dbReference type="ARBA" id="ARBA00023136"/>
    </source>
</evidence>
<dbReference type="PANTHER" id="PTHR33529:SF2">
    <property type="entry name" value="LIPOPOLYSACCHARIDE EXPORT SYSTEM PERMEASE PROTEIN LPTG"/>
    <property type="match status" value="1"/>
</dbReference>
<dbReference type="InterPro" id="IPR030923">
    <property type="entry name" value="LptG"/>
</dbReference>
<dbReference type="Pfam" id="PF03739">
    <property type="entry name" value="LptF_LptG"/>
    <property type="match status" value="1"/>
</dbReference>
<dbReference type="GO" id="GO:0043190">
    <property type="term" value="C:ATP-binding cassette (ABC) transporter complex"/>
    <property type="evidence" value="ECO:0007669"/>
    <property type="project" value="InterPro"/>
</dbReference>
<feature type="transmembrane region" description="Helical" evidence="9">
    <location>
        <begin position="104"/>
        <end position="125"/>
    </location>
</feature>
<keyword evidence="7 9" id="KW-0472">Membrane</keyword>
<dbReference type="OrthoDB" id="9776227at2"/>
<evidence type="ECO:0000256" key="9">
    <source>
        <dbReference type="SAM" id="Phobius"/>
    </source>
</evidence>
<protein>
    <submittedName>
        <fullName evidence="10">LPS export ABC transporter permease LptG</fullName>
    </submittedName>
</protein>
<feature type="transmembrane region" description="Helical" evidence="9">
    <location>
        <begin position="12"/>
        <end position="31"/>
    </location>
</feature>
<evidence type="ECO:0000256" key="2">
    <source>
        <dbReference type="ARBA" id="ARBA00004651"/>
    </source>
</evidence>
<comment type="caution">
    <text evidence="10">The sequence shown here is derived from an EMBL/GenBank/DDBJ whole genome shotgun (WGS) entry which is preliminary data.</text>
</comment>
<dbReference type="RefSeq" id="WP_142888131.1">
    <property type="nucleotide sequence ID" value="NZ_VIKR01000001.1"/>
</dbReference>
<dbReference type="EMBL" id="VIKR01000001">
    <property type="protein sequence ID" value="TQV76771.1"/>
    <property type="molecule type" value="Genomic_DNA"/>
</dbReference>
<comment type="subunit">
    <text evidence="8">Component of the lipopolysaccharide transport and assembly complex. The LptBFG transporter is composed of two ATP-binding proteins (LptB) and two transmembrane proteins (LptF and LptG).</text>
</comment>
<evidence type="ECO:0000256" key="8">
    <source>
        <dbReference type="ARBA" id="ARBA00026081"/>
    </source>
</evidence>
<keyword evidence="11" id="KW-1185">Reference proteome</keyword>
<dbReference type="PANTHER" id="PTHR33529">
    <property type="entry name" value="SLR0882 PROTEIN-RELATED"/>
    <property type="match status" value="1"/>
</dbReference>
<proteinExistence type="inferred from homology"/>
<evidence type="ECO:0000256" key="5">
    <source>
        <dbReference type="ARBA" id="ARBA00022692"/>
    </source>
</evidence>
<dbReference type="NCBIfam" id="TIGR04408">
    <property type="entry name" value="LptG_lptG"/>
    <property type="match status" value="1"/>
</dbReference>
<comment type="similarity">
    <text evidence="3">Belongs to the LptF/LptG family.</text>
</comment>
<reference evidence="10 11" key="1">
    <citation type="submission" date="2019-06" db="EMBL/GenBank/DDBJ databases">
        <title>Draft genome of Aliikangiella marina GYP-15.</title>
        <authorList>
            <person name="Wang G."/>
        </authorList>
    </citation>
    <scope>NUCLEOTIDE SEQUENCE [LARGE SCALE GENOMIC DNA]</scope>
    <source>
        <strain evidence="10 11">GYP-15</strain>
    </source>
</reference>
<evidence type="ECO:0000256" key="1">
    <source>
        <dbReference type="ARBA" id="ARBA00002265"/>
    </source>
</evidence>
<keyword evidence="6 9" id="KW-1133">Transmembrane helix</keyword>
<accession>A0A545THY4</accession>
<dbReference type="GO" id="GO:0015920">
    <property type="term" value="P:lipopolysaccharide transport"/>
    <property type="evidence" value="ECO:0007669"/>
    <property type="project" value="TreeGrafter"/>
</dbReference>
<dbReference type="InterPro" id="IPR005495">
    <property type="entry name" value="LptG/LptF_permease"/>
</dbReference>
<evidence type="ECO:0000313" key="11">
    <source>
        <dbReference type="Proteomes" id="UP000317839"/>
    </source>
</evidence>
<feature type="transmembrane region" description="Helical" evidence="9">
    <location>
        <begin position="300"/>
        <end position="318"/>
    </location>
</feature>
<keyword evidence="4" id="KW-1003">Cell membrane</keyword>